<keyword evidence="2" id="KW-1185">Reference proteome</keyword>
<sequence>MVVGNESTVEFIEHPTIMITTLTMFNISSSRDVASRYLLRLGQGEQELATGIDFSREGQVNSMLVRRLELLSEVEKLARSLRLTEDVIKLTFIKDRFPFKEFFSNTPQSVFTGRSFEEVIRAAKRCFYHLENIFQEIEECRAFELLKSTTDRANYLMTKQTKIVAITCTYAALKRKDFLRLDFKFVRLGIPYIEMNAQGRARPSIARLYNWRYSDLGDLSYMNEAAIFRGANAGFSYDYQLVDVPDYNGRGESVPSPWFY</sequence>
<evidence type="ECO:0000313" key="1">
    <source>
        <dbReference type="EMBL" id="KAK9230444.1"/>
    </source>
</evidence>
<protein>
    <submittedName>
        <fullName evidence="1">Uncharacterized protein</fullName>
    </submittedName>
</protein>
<organism evidence="1 2">
    <name type="scientific">Citrus x changshan-huyou</name>
    <dbReference type="NCBI Taxonomy" id="2935761"/>
    <lineage>
        <taxon>Eukaryota</taxon>
        <taxon>Viridiplantae</taxon>
        <taxon>Streptophyta</taxon>
        <taxon>Embryophyta</taxon>
        <taxon>Tracheophyta</taxon>
        <taxon>Spermatophyta</taxon>
        <taxon>Magnoliopsida</taxon>
        <taxon>eudicotyledons</taxon>
        <taxon>Gunneridae</taxon>
        <taxon>Pentapetalae</taxon>
        <taxon>rosids</taxon>
        <taxon>malvids</taxon>
        <taxon>Sapindales</taxon>
        <taxon>Rutaceae</taxon>
        <taxon>Aurantioideae</taxon>
        <taxon>Citrus</taxon>
    </lineage>
</organism>
<dbReference type="EMBL" id="JBCGBO010000001">
    <property type="protein sequence ID" value="KAK9230444.1"/>
    <property type="molecule type" value="Genomic_DNA"/>
</dbReference>
<name>A0AAP0R163_9ROSI</name>
<dbReference type="Proteomes" id="UP001428341">
    <property type="component" value="Unassembled WGS sequence"/>
</dbReference>
<reference evidence="1 2" key="1">
    <citation type="submission" date="2024-05" db="EMBL/GenBank/DDBJ databases">
        <title>Haplotype-resolved chromosome-level genome assembly of Huyou (Citrus changshanensis).</title>
        <authorList>
            <person name="Miao C."/>
            <person name="Chen W."/>
            <person name="Wu Y."/>
            <person name="Wang L."/>
            <person name="Zhao S."/>
            <person name="Grierson D."/>
            <person name="Xu C."/>
            <person name="Chen K."/>
        </authorList>
    </citation>
    <scope>NUCLEOTIDE SEQUENCE [LARGE SCALE GENOMIC DNA]</scope>
    <source>
        <strain evidence="1">01-14</strain>
        <tissue evidence="1">Leaf</tissue>
    </source>
</reference>
<proteinExistence type="predicted"/>
<dbReference type="AlphaFoldDB" id="A0AAP0R163"/>
<comment type="caution">
    <text evidence="1">The sequence shown here is derived from an EMBL/GenBank/DDBJ whole genome shotgun (WGS) entry which is preliminary data.</text>
</comment>
<evidence type="ECO:0000313" key="2">
    <source>
        <dbReference type="Proteomes" id="UP001428341"/>
    </source>
</evidence>
<accession>A0AAP0R163</accession>
<gene>
    <name evidence="1" type="ORF">WN944_023414</name>
</gene>